<sequence>MFFPMVETKLNYGIQSVRLTIGDFTYDDLLHTHLYLDKQYLKTVAYEGFQNYVV</sequence>
<organism evidence="1 2">
    <name type="scientific">Dufourea novaeangliae</name>
    <name type="common">Sweat bee</name>
    <dbReference type="NCBI Taxonomy" id="178035"/>
    <lineage>
        <taxon>Eukaryota</taxon>
        <taxon>Metazoa</taxon>
        <taxon>Ecdysozoa</taxon>
        <taxon>Arthropoda</taxon>
        <taxon>Hexapoda</taxon>
        <taxon>Insecta</taxon>
        <taxon>Pterygota</taxon>
        <taxon>Neoptera</taxon>
        <taxon>Endopterygota</taxon>
        <taxon>Hymenoptera</taxon>
        <taxon>Apocrita</taxon>
        <taxon>Aculeata</taxon>
        <taxon>Apoidea</taxon>
        <taxon>Anthophila</taxon>
        <taxon>Halictidae</taxon>
        <taxon>Rophitinae</taxon>
        <taxon>Dufourea</taxon>
    </lineage>
</organism>
<protein>
    <submittedName>
        <fullName evidence="1">Uncharacterized protein</fullName>
    </submittedName>
</protein>
<name>A0A154P1J7_DUFNO</name>
<reference evidence="1 2" key="1">
    <citation type="submission" date="2015-07" db="EMBL/GenBank/DDBJ databases">
        <title>The genome of Dufourea novaeangliae.</title>
        <authorList>
            <person name="Pan H."/>
            <person name="Kapheim K."/>
        </authorList>
    </citation>
    <scope>NUCLEOTIDE SEQUENCE [LARGE SCALE GENOMIC DNA]</scope>
    <source>
        <strain evidence="1">0120121106</strain>
        <tissue evidence="1">Whole body</tissue>
    </source>
</reference>
<evidence type="ECO:0000313" key="2">
    <source>
        <dbReference type="Proteomes" id="UP000076502"/>
    </source>
</evidence>
<evidence type="ECO:0000313" key="1">
    <source>
        <dbReference type="EMBL" id="KZC05108.1"/>
    </source>
</evidence>
<dbReference type="AlphaFoldDB" id="A0A154P1J7"/>
<dbReference type="EMBL" id="KQ434786">
    <property type="protein sequence ID" value="KZC05108.1"/>
    <property type="molecule type" value="Genomic_DNA"/>
</dbReference>
<dbReference type="Proteomes" id="UP000076502">
    <property type="component" value="Unassembled WGS sequence"/>
</dbReference>
<accession>A0A154P1J7</accession>
<keyword evidence="2" id="KW-1185">Reference proteome</keyword>
<proteinExistence type="predicted"/>
<gene>
    <name evidence="1" type="ORF">WN55_08715</name>
</gene>